<accession>A0ABP7Y805</accession>
<organism evidence="1 2">
    <name type="scientific">Sphingobacterium kyonggiense</name>
    <dbReference type="NCBI Taxonomy" id="714075"/>
    <lineage>
        <taxon>Bacteria</taxon>
        <taxon>Pseudomonadati</taxon>
        <taxon>Bacteroidota</taxon>
        <taxon>Sphingobacteriia</taxon>
        <taxon>Sphingobacteriales</taxon>
        <taxon>Sphingobacteriaceae</taxon>
        <taxon>Sphingobacterium</taxon>
    </lineage>
</organism>
<name>A0ABP7Y805_9SPHI</name>
<dbReference type="Proteomes" id="UP001500101">
    <property type="component" value="Unassembled WGS sequence"/>
</dbReference>
<reference evidence="2" key="1">
    <citation type="journal article" date="2019" name="Int. J. Syst. Evol. Microbiol.">
        <title>The Global Catalogue of Microorganisms (GCM) 10K type strain sequencing project: providing services to taxonomists for standard genome sequencing and annotation.</title>
        <authorList>
            <consortium name="The Broad Institute Genomics Platform"/>
            <consortium name="The Broad Institute Genome Sequencing Center for Infectious Disease"/>
            <person name="Wu L."/>
            <person name="Ma J."/>
        </authorList>
    </citation>
    <scope>NUCLEOTIDE SEQUENCE [LARGE SCALE GENOMIC DNA]</scope>
    <source>
        <strain evidence="2">JCM 16704</strain>
    </source>
</reference>
<dbReference type="RefSeq" id="WP_344672844.1">
    <property type="nucleotide sequence ID" value="NZ_BAAAZI010000004.1"/>
</dbReference>
<keyword evidence="2" id="KW-1185">Reference proteome</keyword>
<comment type="caution">
    <text evidence="1">The sequence shown here is derived from an EMBL/GenBank/DDBJ whole genome shotgun (WGS) entry which is preliminary data.</text>
</comment>
<evidence type="ECO:0000313" key="2">
    <source>
        <dbReference type="Proteomes" id="UP001500101"/>
    </source>
</evidence>
<dbReference type="EMBL" id="BAAAZI010000004">
    <property type="protein sequence ID" value="GAA4131882.1"/>
    <property type="molecule type" value="Genomic_DNA"/>
</dbReference>
<evidence type="ECO:0008006" key="3">
    <source>
        <dbReference type="Google" id="ProtNLM"/>
    </source>
</evidence>
<proteinExistence type="predicted"/>
<evidence type="ECO:0000313" key="1">
    <source>
        <dbReference type="EMBL" id="GAA4131882.1"/>
    </source>
</evidence>
<sequence>MSQLVGKPEMAGELREYLEQQAAKGHEWVVYDTDNPINTRYDLHCFPDEEEAFDFEREYQQLFNWHQAVPIGDMIFNLKELEQASRGIAVNNPDLVLKTIKAMNKNNLDDLKNELKELRFPKKVIEEMEKHMEKNLSEFQLRHQQPGDKGQVDMLLHFRQSAQSDYYYFNKYNITLNNAKPLAEGHQYLVISPGEKDKQMMRRFDTPHEAIAYFKEQKGSSELAVGKIDKKELAFKTTLATMENDKVNFVSKDFSKVFYTPAVTQTVYVEKGKGFTAEQSANMLQGRAVHRDDMLNLGGQTYKAWLELDFKSPKDRFNNYKTKQYHDPSYGFDLQKTLDRYHIKELADPGKREKLEETIRNGNRPFVTVVKNGEEVKMRVVAAPRYGELNFHAENGRPEKREQFMTPKAHEQLLAKNKGKEKELAESQGISI</sequence>
<gene>
    <name evidence="1" type="ORF">GCM10022216_02340</name>
</gene>
<protein>
    <recommendedName>
        <fullName evidence="3">DUF3945 domain-containing protein</fullName>
    </recommendedName>
</protein>